<evidence type="ECO:0000256" key="7">
    <source>
        <dbReference type="ARBA" id="ARBA00022918"/>
    </source>
</evidence>
<dbReference type="EMBL" id="WBNK01000505">
    <property type="protein sequence ID" value="NXX93837.1"/>
    <property type="molecule type" value="Genomic_DNA"/>
</dbReference>
<dbReference type="PANTHER" id="PTHR41694:SF3">
    <property type="entry name" value="RNA-DIRECTED DNA POLYMERASE-RELATED"/>
    <property type="match status" value="1"/>
</dbReference>
<keyword evidence="5" id="KW-0255">Endonuclease</keyword>
<dbReference type="InterPro" id="IPR017856">
    <property type="entry name" value="Integrase-like_N"/>
</dbReference>
<keyword evidence="3" id="KW-0540">Nuclease</keyword>
<evidence type="ECO:0000256" key="3">
    <source>
        <dbReference type="ARBA" id="ARBA00022722"/>
    </source>
</evidence>
<keyword evidence="2" id="KW-0548">Nucleotidyltransferase</keyword>
<evidence type="ECO:0000256" key="4">
    <source>
        <dbReference type="ARBA" id="ARBA00022723"/>
    </source>
</evidence>
<keyword evidence="4" id="KW-0479">Metal-binding</keyword>
<organism evidence="10 11">
    <name type="scientific">Centropus bengalensis</name>
    <name type="common">lesser coucal</name>
    <dbReference type="NCBI Taxonomy" id="1463675"/>
    <lineage>
        <taxon>Eukaryota</taxon>
        <taxon>Metazoa</taxon>
        <taxon>Chordata</taxon>
        <taxon>Craniata</taxon>
        <taxon>Vertebrata</taxon>
        <taxon>Euteleostomi</taxon>
        <taxon>Archelosauria</taxon>
        <taxon>Archosauria</taxon>
        <taxon>Dinosauria</taxon>
        <taxon>Saurischia</taxon>
        <taxon>Theropoda</taxon>
        <taxon>Coelurosauria</taxon>
        <taxon>Aves</taxon>
        <taxon>Neognathae</taxon>
        <taxon>Neoaves</taxon>
        <taxon>Otidimorphae</taxon>
        <taxon>Cuculiformes</taxon>
        <taxon>Centropidae</taxon>
        <taxon>Centropus</taxon>
    </lineage>
</organism>
<dbReference type="GO" id="GO:0035613">
    <property type="term" value="F:RNA stem-loop binding"/>
    <property type="evidence" value="ECO:0007669"/>
    <property type="project" value="TreeGrafter"/>
</dbReference>
<name>A0A852M133_9AVES</name>
<dbReference type="Gene3D" id="1.10.10.200">
    <property type="match status" value="1"/>
</dbReference>
<evidence type="ECO:0000313" key="10">
    <source>
        <dbReference type="EMBL" id="NXX93837.1"/>
    </source>
</evidence>
<sequence>MGALQPGLQSPAMLPEDWPLLIMDLKDYDLVTWVGRVPRSNYQAAREAHKLFHQNARGLVQTFGISKSEATAIVKACPQCSFHNGGVGLGLGVNPRGTEANMLWQM</sequence>
<evidence type="ECO:0000256" key="8">
    <source>
        <dbReference type="PROSITE-ProRule" id="PRU00450"/>
    </source>
</evidence>
<evidence type="ECO:0000256" key="1">
    <source>
        <dbReference type="ARBA" id="ARBA00022679"/>
    </source>
</evidence>
<evidence type="ECO:0000256" key="6">
    <source>
        <dbReference type="ARBA" id="ARBA00022801"/>
    </source>
</evidence>
<proteinExistence type="predicted"/>
<keyword evidence="6" id="KW-0378">Hydrolase</keyword>
<dbReference type="InterPro" id="IPR003308">
    <property type="entry name" value="Integrase_Zn-bd_dom_N"/>
</dbReference>
<keyword evidence="8" id="KW-0862">Zinc</keyword>
<dbReference type="GO" id="GO:0008270">
    <property type="term" value="F:zinc ion binding"/>
    <property type="evidence" value="ECO:0007669"/>
    <property type="project" value="UniProtKB-KW"/>
</dbReference>
<dbReference type="Proteomes" id="UP000632886">
    <property type="component" value="Unassembled WGS sequence"/>
</dbReference>
<feature type="domain" description="Integrase-type" evidence="9">
    <location>
        <begin position="40"/>
        <end position="81"/>
    </location>
</feature>
<keyword evidence="1" id="KW-0808">Transferase</keyword>
<evidence type="ECO:0000259" key="9">
    <source>
        <dbReference type="PROSITE" id="PS50876"/>
    </source>
</evidence>
<keyword evidence="7" id="KW-0695">RNA-directed DNA polymerase</keyword>
<dbReference type="SUPFAM" id="SSF46919">
    <property type="entry name" value="N-terminal Zn binding domain of HIV integrase"/>
    <property type="match status" value="1"/>
</dbReference>
<dbReference type="GO" id="GO:0016787">
    <property type="term" value="F:hydrolase activity"/>
    <property type="evidence" value="ECO:0007669"/>
    <property type="project" value="UniProtKB-KW"/>
</dbReference>
<accession>A0A852M133</accession>
<dbReference type="GO" id="GO:0003964">
    <property type="term" value="F:RNA-directed DNA polymerase activity"/>
    <property type="evidence" value="ECO:0007669"/>
    <property type="project" value="UniProtKB-KW"/>
</dbReference>
<keyword evidence="8" id="KW-0863">Zinc-finger</keyword>
<keyword evidence="11" id="KW-1185">Reference proteome</keyword>
<comment type="caution">
    <text evidence="10">The sequence shown here is derived from an EMBL/GenBank/DDBJ whole genome shotgun (WGS) entry which is preliminary data.</text>
</comment>
<evidence type="ECO:0000313" key="11">
    <source>
        <dbReference type="Proteomes" id="UP000632886"/>
    </source>
</evidence>
<feature type="non-terminal residue" evidence="10">
    <location>
        <position position="106"/>
    </location>
</feature>
<protein>
    <submittedName>
        <fullName evidence="10">POK18 protein</fullName>
    </submittedName>
</protein>
<reference evidence="10 11" key="1">
    <citation type="submission" date="2020-02" db="EMBL/GenBank/DDBJ databases">
        <title>Bird 10,000 Genomes (B10K) Project - Family phase.</title>
        <authorList>
            <person name="Zhang G."/>
        </authorList>
    </citation>
    <scope>NUCLEOTIDE SEQUENCE [LARGE SCALE GENOMIC DNA]</scope>
    <source>
        <strain evidence="10">B10K-DU-017-21</strain>
    </source>
</reference>
<gene>
    <name evidence="10" type="primary">Ervk18_0</name>
    <name evidence="10" type="ORF">CENBEN_R15317</name>
</gene>
<dbReference type="AlphaFoldDB" id="A0A852M133"/>
<dbReference type="PANTHER" id="PTHR41694">
    <property type="entry name" value="ENDOGENOUS RETROVIRUS GROUP K MEMBER POL PROTEIN"/>
    <property type="match status" value="1"/>
</dbReference>
<dbReference type="PROSITE" id="PS50876">
    <property type="entry name" value="ZF_INTEGRASE"/>
    <property type="match status" value="1"/>
</dbReference>
<dbReference type="GO" id="GO:0004519">
    <property type="term" value="F:endonuclease activity"/>
    <property type="evidence" value="ECO:0007669"/>
    <property type="project" value="UniProtKB-KW"/>
</dbReference>
<evidence type="ECO:0000256" key="5">
    <source>
        <dbReference type="ARBA" id="ARBA00022759"/>
    </source>
</evidence>
<evidence type="ECO:0000256" key="2">
    <source>
        <dbReference type="ARBA" id="ARBA00022695"/>
    </source>
</evidence>
<feature type="non-terminal residue" evidence="10">
    <location>
        <position position="1"/>
    </location>
</feature>
<dbReference type="Pfam" id="PF02022">
    <property type="entry name" value="Integrase_Zn"/>
    <property type="match status" value="1"/>
</dbReference>